<dbReference type="InterPro" id="IPR018170">
    <property type="entry name" value="Aldo/ket_reductase_CS"/>
</dbReference>
<keyword evidence="5" id="KW-1185">Reference proteome</keyword>
<dbReference type="PANTHER" id="PTHR11732">
    <property type="entry name" value="ALDO/KETO REDUCTASE"/>
    <property type="match status" value="1"/>
</dbReference>
<evidence type="ECO:0000313" key="4">
    <source>
        <dbReference type="EMBL" id="KAK8786708.1"/>
    </source>
</evidence>
<dbReference type="InterPro" id="IPR040479">
    <property type="entry name" value="CLIP_SPH_mas"/>
</dbReference>
<dbReference type="InterPro" id="IPR020471">
    <property type="entry name" value="AKR"/>
</dbReference>
<accession>A0AAQ4FJG0</accession>
<comment type="caution">
    <text evidence="4">The sequence shown here is derived from an EMBL/GenBank/DDBJ whole genome shotgun (WGS) entry which is preliminary data.</text>
</comment>
<dbReference type="Gene3D" id="3.20.20.100">
    <property type="entry name" value="NADP-dependent oxidoreductase domain"/>
    <property type="match status" value="1"/>
</dbReference>
<evidence type="ECO:0000259" key="3">
    <source>
        <dbReference type="Pfam" id="PF18398"/>
    </source>
</evidence>
<dbReference type="AlphaFoldDB" id="A0AAQ4FJG0"/>
<reference evidence="4 5" key="1">
    <citation type="journal article" date="2023" name="Arcadia Sci">
        <title>De novo assembly of a long-read Amblyomma americanum tick genome.</title>
        <authorList>
            <person name="Chou S."/>
            <person name="Poskanzer K.E."/>
            <person name="Rollins M."/>
            <person name="Thuy-Boun P.S."/>
        </authorList>
    </citation>
    <scope>NUCLEOTIDE SEQUENCE [LARGE SCALE GENOMIC DNA]</scope>
    <source>
        <strain evidence="4">F_SG_1</strain>
        <tissue evidence="4">Salivary glands</tissue>
    </source>
</reference>
<dbReference type="Proteomes" id="UP001321473">
    <property type="component" value="Unassembled WGS sequence"/>
</dbReference>
<organism evidence="4 5">
    <name type="scientific">Amblyomma americanum</name>
    <name type="common">Lone star tick</name>
    <dbReference type="NCBI Taxonomy" id="6943"/>
    <lineage>
        <taxon>Eukaryota</taxon>
        <taxon>Metazoa</taxon>
        <taxon>Ecdysozoa</taxon>
        <taxon>Arthropoda</taxon>
        <taxon>Chelicerata</taxon>
        <taxon>Arachnida</taxon>
        <taxon>Acari</taxon>
        <taxon>Parasitiformes</taxon>
        <taxon>Ixodida</taxon>
        <taxon>Ixodoidea</taxon>
        <taxon>Ixodidae</taxon>
        <taxon>Amblyomminae</taxon>
        <taxon>Amblyomma</taxon>
    </lineage>
</organism>
<feature type="compositionally biased region" description="Low complexity" evidence="1">
    <location>
        <begin position="402"/>
        <end position="416"/>
    </location>
</feature>
<name>A0AAQ4FJG0_AMBAM</name>
<dbReference type="InterPro" id="IPR023210">
    <property type="entry name" value="NADP_OxRdtase_dom"/>
</dbReference>
<feature type="compositionally biased region" description="Polar residues" evidence="1">
    <location>
        <begin position="417"/>
        <end position="439"/>
    </location>
</feature>
<dbReference type="EMBL" id="JARKHS020002480">
    <property type="protein sequence ID" value="KAK8786708.1"/>
    <property type="molecule type" value="Genomic_DNA"/>
</dbReference>
<gene>
    <name evidence="4" type="ORF">V5799_023519</name>
</gene>
<evidence type="ECO:0000313" key="5">
    <source>
        <dbReference type="Proteomes" id="UP001321473"/>
    </source>
</evidence>
<feature type="domain" description="Protein masquerade clip-domain" evidence="3">
    <location>
        <begin position="486"/>
        <end position="521"/>
    </location>
</feature>
<protein>
    <submittedName>
        <fullName evidence="4">Uncharacterized protein</fullName>
    </submittedName>
</protein>
<dbReference type="GO" id="GO:0016491">
    <property type="term" value="F:oxidoreductase activity"/>
    <property type="evidence" value="ECO:0007669"/>
    <property type="project" value="InterPro"/>
</dbReference>
<evidence type="ECO:0000256" key="1">
    <source>
        <dbReference type="SAM" id="MobiDB-lite"/>
    </source>
</evidence>
<proteinExistence type="predicted"/>
<dbReference type="PROSITE" id="PS00062">
    <property type="entry name" value="ALDOKETO_REDUCTASE_2"/>
    <property type="match status" value="1"/>
</dbReference>
<dbReference type="InterPro" id="IPR036812">
    <property type="entry name" value="NAD(P)_OxRdtase_dom_sf"/>
</dbReference>
<dbReference type="SUPFAM" id="SSF51430">
    <property type="entry name" value="NAD(P)-linked oxidoreductase"/>
    <property type="match status" value="1"/>
</dbReference>
<feature type="domain" description="Protein masquerade clip-domain" evidence="3">
    <location>
        <begin position="443"/>
        <end position="474"/>
    </location>
</feature>
<evidence type="ECO:0000259" key="2">
    <source>
        <dbReference type="Pfam" id="PF00248"/>
    </source>
</evidence>
<feature type="compositionally biased region" description="Low complexity" evidence="1">
    <location>
        <begin position="336"/>
        <end position="357"/>
    </location>
</feature>
<dbReference type="PRINTS" id="PR00069">
    <property type="entry name" value="ALDKETRDTASE"/>
</dbReference>
<dbReference type="Pfam" id="PF18398">
    <property type="entry name" value="CLIP_SPH_mas"/>
    <property type="match status" value="2"/>
</dbReference>
<dbReference type="Pfam" id="PF00248">
    <property type="entry name" value="Aldo_ket_red"/>
    <property type="match status" value="1"/>
</dbReference>
<sequence length="527" mass="57069">MRRKVVTCSRKMKMVTSSLPTSITWRRGRTDRVYSTVADVATCGGMEECKRKGLVRSIGVSNFNSEQINRLVKSCKIKPVMNQIECHPYLPQKKLISLCNDFQIKTTAYSPLGSPDRPWAPKGEKTLMEDETVNAIAKKHGVTAAQVLIRYPLDRGLITIPKSTNRTRIEENFKAAAQCKRGRRIVNMLLRRSCFLFCSLLAVCWTGSALGNQTQENPCNGLCLATSQPTELCEVISTTSRCQEEGQLCCLKFSVPDLSTEPGGPLSPKVEAASWGSSGQLEESGRQYRNVYLDILGVVVSEALRAAIASEYEAINEKAASFNATRQTDPTPDRVTTSPETSRSSSESPSQSSTARSVSNNGAPELLTPYDIDSNASTEPYVPDSSDGINSTPSKPAEGALSSRNSSSSRSPTRGSANETAQNSSTSPTTDEAASSTEGSGLPCPGTCVQSFVSWFCYNLRSEYKCPEGTTCCAPAPTTPKPEVPPCPGACLPAQLTGLCKRPARLLLRTTTCSRETICCTDTPRIW</sequence>
<feature type="domain" description="NADP-dependent oxidoreductase" evidence="2">
    <location>
        <begin position="39"/>
        <end position="176"/>
    </location>
</feature>
<feature type="region of interest" description="Disordered" evidence="1">
    <location>
        <begin position="323"/>
        <end position="442"/>
    </location>
</feature>